<evidence type="ECO:0000256" key="1">
    <source>
        <dbReference type="SAM" id="Phobius"/>
    </source>
</evidence>
<keyword evidence="1" id="KW-0812">Transmembrane</keyword>
<dbReference type="Proteomes" id="UP001208570">
    <property type="component" value="Unassembled WGS sequence"/>
</dbReference>
<keyword evidence="3" id="KW-1185">Reference proteome</keyword>
<comment type="caution">
    <text evidence="2">The sequence shown here is derived from an EMBL/GenBank/DDBJ whole genome shotgun (WGS) entry which is preliminary data.</text>
</comment>
<dbReference type="EMBL" id="JAODUP010000022">
    <property type="protein sequence ID" value="KAK2167930.1"/>
    <property type="molecule type" value="Genomic_DNA"/>
</dbReference>
<sequence>MNFLLQTKSLCTIYLVPGMLDLLWLVVIYLNQE</sequence>
<evidence type="ECO:0000313" key="3">
    <source>
        <dbReference type="Proteomes" id="UP001208570"/>
    </source>
</evidence>
<evidence type="ECO:0000313" key="2">
    <source>
        <dbReference type="EMBL" id="KAK2167930.1"/>
    </source>
</evidence>
<organism evidence="2 3">
    <name type="scientific">Paralvinella palmiformis</name>
    <dbReference type="NCBI Taxonomy" id="53620"/>
    <lineage>
        <taxon>Eukaryota</taxon>
        <taxon>Metazoa</taxon>
        <taxon>Spiralia</taxon>
        <taxon>Lophotrochozoa</taxon>
        <taxon>Annelida</taxon>
        <taxon>Polychaeta</taxon>
        <taxon>Sedentaria</taxon>
        <taxon>Canalipalpata</taxon>
        <taxon>Terebellida</taxon>
        <taxon>Terebelliformia</taxon>
        <taxon>Alvinellidae</taxon>
        <taxon>Paralvinella</taxon>
    </lineage>
</organism>
<protein>
    <submittedName>
        <fullName evidence="2">Uncharacterized protein</fullName>
    </submittedName>
</protein>
<keyword evidence="1" id="KW-1133">Transmembrane helix</keyword>
<proteinExistence type="predicted"/>
<keyword evidence="1" id="KW-0472">Membrane</keyword>
<gene>
    <name evidence="2" type="ORF">LSH36_22g07014</name>
</gene>
<name>A0AAD9KBA5_9ANNE</name>
<reference evidence="2" key="1">
    <citation type="journal article" date="2023" name="Mol. Biol. Evol.">
        <title>Third-Generation Sequencing Reveals the Adaptive Role of the Epigenome in Three Deep-Sea Polychaetes.</title>
        <authorList>
            <person name="Perez M."/>
            <person name="Aroh O."/>
            <person name="Sun Y."/>
            <person name="Lan Y."/>
            <person name="Juniper S.K."/>
            <person name="Young C.R."/>
            <person name="Angers B."/>
            <person name="Qian P.Y."/>
        </authorList>
    </citation>
    <scope>NUCLEOTIDE SEQUENCE</scope>
    <source>
        <strain evidence="2">P08H-3</strain>
    </source>
</reference>
<dbReference type="AlphaFoldDB" id="A0AAD9KBA5"/>
<accession>A0AAD9KBA5</accession>
<feature type="transmembrane region" description="Helical" evidence="1">
    <location>
        <begin position="12"/>
        <end position="30"/>
    </location>
</feature>